<feature type="domain" description="GGDEF" evidence="1">
    <location>
        <begin position="24"/>
        <end position="160"/>
    </location>
</feature>
<gene>
    <name evidence="2" type="primary">ycdT_2</name>
    <name evidence="2" type="ORF">CLMAG_32110</name>
</gene>
<comment type="caution">
    <text evidence="2">The sequence shown here is derived from an EMBL/GenBank/DDBJ whole genome shotgun (WGS) entry which is preliminary data.</text>
</comment>
<reference evidence="2 3" key="1">
    <citation type="submission" date="2016-04" db="EMBL/GenBank/DDBJ databases">
        <title>Genome sequence of Clostridium magnum DSM 2767.</title>
        <authorList>
            <person name="Poehlein A."/>
            <person name="Uhlig R."/>
            <person name="Fischer R."/>
            <person name="Bahl H."/>
            <person name="Daniel R."/>
        </authorList>
    </citation>
    <scope>NUCLEOTIDE SEQUENCE [LARGE SCALE GENOMIC DNA]</scope>
    <source>
        <strain evidence="2 3">DSM 2767</strain>
    </source>
</reference>
<dbReference type="AlphaFoldDB" id="A0A161YLI5"/>
<dbReference type="Gene3D" id="3.30.70.270">
    <property type="match status" value="1"/>
</dbReference>
<evidence type="ECO:0000259" key="1">
    <source>
        <dbReference type="PROSITE" id="PS50887"/>
    </source>
</evidence>
<keyword evidence="2" id="KW-0548">Nucleotidyltransferase</keyword>
<dbReference type="InterPro" id="IPR000160">
    <property type="entry name" value="GGDEF_dom"/>
</dbReference>
<dbReference type="SUPFAM" id="SSF55073">
    <property type="entry name" value="Nucleotide cyclase"/>
    <property type="match status" value="1"/>
</dbReference>
<dbReference type="GO" id="GO:0052621">
    <property type="term" value="F:diguanylate cyclase activity"/>
    <property type="evidence" value="ECO:0007669"/>
    <property type="project" value="UniProtKB-EC"/>
</dbReference>
<dbReference type="OrthoDB" id="9804955at2"/>
<dbReference type="PROSITE" id="PS50887">
    <property type="entry name" value="GGDEF"/>
    <property type="match status" value="1"/>
</dbReference>
<dbReference type="SMART" id="SM00267">
    <property type="entry name" value="GGDEF"/>
    <property type="match status" value="1"/>
</dbReference>
<accession>A0A161YLI5</accession>
<dbReference type="STRING" id="1121326.CLMAG_32110"/>
<evidence type="ECO:0000313" key="3">
    <source>
        <dbReference type="Proteomes" id="UP000076603"/>
    </source>
</evidence>
<keyword evidence="3" id="KW-1185">Reference proteome</keyword>
<evidence type="ECO:0000313" key="2">
    <source>
        <dbReference type="EMBL" id="KZL91452.1"/>
    </source>
</evidence>
<dbReference type="PANTHER" id="PTHR45138:SF9">
    <property type="entry name" value="DIGUANYLATE CYCLASE DGCM-RELATED"/>
    <property type="match status" value="1"/>
</dbReference>
<dbReference type="Pfam" id="PF12651">
    <property type="entry name" value="RHH_3"/>
    <property type="match status" value="1"/>
</dbReference>
<organism evidence="2 3">
    <name type="scientific">Clostridium magnum DSM 2767</name>
    <dbReference type="NCBI Taxonomy" id="1121326"/>
    <lineage>
        <taxon>Bacteria</taxon>
        <taxon>Bacillati</taxon>
        <taxon>Bacillota</taxon>
        <taxon>Clostridia</taxon>
        <taxon>Eubacteriales</taxon>
        <taxon>Clostridiaceae</taxon>
        <taxon>Clostridium</taxon>
    </lineage>
</organism>
<dbReference type="InterPro" id="IPR038733">
    <property type="entry name" value="Predicted_DNA_bind_prot_RHH"/>
</dbReference>
<keyword evidence="2" id="KW-0808">Transferase</keyword>
<dbReference type="PATRIC" id="fig|1121326.3.peg.3242"/>
<dbReference type="RefSeq" id="WP_066624162.1">
    <property type="nucleotide sequence ID" value="NZ_FQXL01000005.1"/>
</dbReference>
<dbReference type="Proteomes" id="UP000076603">
    <property type="component" value="Unassembled WGS sequence"/>
</dbReference>
<proteinExistence type="predicted"/>
<dbReference type="InterPro" id="IPR050469">
    <property type="entry name" value="Diguanylate_Cyclase"/>
</dbReference>
<dbReference type="Pfam" id="PF00990">
    <property type="entry name" value="GGDEF"/>
    <property type="match status" value="1"/>
</dbReference>
<protein>
    <submittedName>
        <fullName evidence="2">Putative diguanylate cyclase YcdT</fullName>
        <ecNumber evidence="2">2.7.7.65</ecNumber>
    </submittedName>
</protein>
<dbReference type="NCBIfam" id="TIGR00254">
    <property type="entry name" value="GGDEF"/>
    <property type="match status" value="1"/>
</dbReference>
<dbReference type="PANTHER" id="PTHR45138">
    <property type="entry name" value="REGULATORY COMPONENTS OF SENSORY TRANSDUCTION SYSTEM"/>
    <property type="match status" value="1"/>
</dbReference>
<sequence length="206" mass="23424">MDEKLASKKELVLKMEELISNNEGPFSIVVADIDDFNILNNLHGDSIGDEVIKKLVSILKNNLSSTDIVCRNGDEFNILLVKKGAERSFMELEEIRRYLSDNTFILGDESKAESIYFTLSFGVASYPRDAKNVVELFRVADSALFRAKELGKNRICLSEAESMVLKSNYFTKTQLDRLSRLSKATDRTEAFLLREALDDLFKKYSK</sequence>
<dbReference type="EMBL" id="LWAE01000003">
    <property type="protein sequence ID" value="KZL91452.1"/>
    <property type="molecule type" value="Genomic_DNA"/>
</dbReference>
<dbReference type="CDD" id="cd01949">
    <property type="entry name" value="GGDEF"/>
    <property type="match status" value="1"/>
</dbReference>
<name>A0A161YLI5_9CLOT</name>
<dbReference type="InterPro" id="IPR043128">
    <property type="entry name" value="Rev_trsase/Diguanyl_cyclase"/>
</dbReference>
<dbReference type="EC" id="2.7.7.65" evidence="2"/>
<dbReference type="InterPro" id="IPR029787">
    <property type="entry name" value="Nucleotide_cyclase"/>
</dbReference>